<evidence type="ECO:0000313" key="1">
    <source>
        <dbReference type="EMBL" id="KAF9440228.1"/>
    </source>
</evidence>
<dbReference type="Gene3D" id="3.10.10.10">
    <property type="entry name" value="HIV Type 1 Reverse Transcriptase, subunit A, domain 1"/>
    <property type="match status" value="1"/>
</dbReference>
<gene>
    <name evidence="1" type="ORF">P691DRAFT_688395</name>
</gene>
<reference evidence="1" key="1">
    <citation type="submission" date="2020-11" db="EMBL/GenBank/DDBJ databases">
        <authorList>
            <consortium name="DOE Joint Genome Institute"/>
            <person name="Ahrendt S."/>
            <person name="Riley R."/>
            <person name="Andreopoulos W."/>
            <person name="Labutti K."/>
            <person name="Pangilinan J."/>
            <person name="Ruiz-Duenas F.J."/>
            <person name="Barrasa J.M."/>
            <person name="Sanchez-Garcia M."/>
            <person name="Camarero S."/>
            <person name="Miyauchi S."/>
            <person name="Serrano A."/>
            <person name="Linde D."/>
            <person name="Babiker R."/>
            <person name="Drula E."/>
            <person name="Ayuso-Fernandez I."/>
            <person name="Pacheco R."/>
            <person name="Padilla G."/>
            <person name="Ferreira P."/>
            <person name="Barriuso J."/>
            <person name="Kellner H."/>
            <person name="Castanera R."/>
            <person name="Alfaro M."/>
            <person name="Ramirez L."/>
            <person name="Pisabarro A.G."/>
            <person name="Kuo A."/>
            <person name="Tritt A."/>
            <person name="Lipzen A."/>
            <person name="He G."/>
            <person name="Yan M."/>
            <person name="Ng V."/>
            <person name="Cullen D."/>
            <person name="Martin F."/>
            <person name="Rosso M.-N."/>
            <person name="Henrissat B."/>
            <person name="Hibbett D."/>
            <person name="Martinez A.T."/>
            <person name="Grigoriev I.V."/>
        </authorList>
    </citation>
    <scope>NUCLEOTIDE SEQUENCE</scope>
    <source>
        <strain evidence="1">MF-IS2</strain>
    </source>
</reference>
<keyword evidence="2" id="KW-1185">Reference proteome</keyword>
<dbReference type="Proteomes" id="UP000807342">
    <property type="component" value="Unassembled WGS sequence"/>
</dbReference>
<sequence>MDTDIKLEFQDLFPESLPHVDIFPDDVHHHIIVTAAEKICAWKKLIEEYLKTGHISPLSSPFASPSFLIAKSDPNAAPC</sequence>
<dbReference type="InterPro" id="IPR043502">
    <property type="entry name" value="DNA/RNA_pol_sf"/>
</dbReference>
<dbReference type="EMBL" id="MU152728">
    <property type="protein sequence ID" value="KAF9440228.1"/>
    <property type="molecule type" value="Genomic_DNA"/>
</dbReference>
<organism evidence="1 2">
    <name type="scientific">Macrolepiota fuliginosa MF-IS2</name>
    <dbReference type="NCBI Taxonomy" id="1400762"/>
    <lineage>
        <taxon>Eukaryota</taxon>
        <taxon>Fungi</taxon>
        <taxon>Dikarya</taxon>
        <taxon>Basidiomycota</taxon>
        <taxon>Agaricomycotina</taxon>
        <taxon>Agaricomycetes</taxon>
        <taxon>Agaricomycetidae</taxon>
        <taxon>Agaricales</taxon>
        <taxon>Agaricineae</taxon>
        <taxon>Agaricaceae</taxon>
        <taxon>Macrolepiota</taxon>
    </lineage>
</organism>
<dbReference type="SUPFAM" id="SSF56672">
    <property type="entry name" value="DNA/RNA polymerases"/>
    <property type="match status" value="1"/>
</dbReference>
<dbReference type="AlphaFoldDB" id="A0A9P6BW60"/>
<dbReference type="OrthoDB" id="2369050at2759"/>
<proteinExistence type="predicted"/>
<name>A0A9P6BW60_9AGAR</name>
<protein>
    <submittedName>
        <fullName evidence="1">Uncharacterized protein</fullName>
    </submittedName>
</protein>
<accession>A0A9P6BW60</accession>
<comment type="caution">
    <text evidence="1">The sequence shown here is derived from an EMBL/GenBank/DDBJ whole genome shotgun (WGS) entry which is preliminary data.</text>
</comment>
<evidence type="ECO:0000313" key="2">
    <source>
        <dbReference type="Proteomes" id="UP000807342"/>
    </source>
</evidence>